<dbReference type="VEuPathDB" id="FungiDB:I7I51_06766"/>
<name>A0A8A1MJ59_AJECA</name>
<dbReference type="EMBL" id="CP069115">
    <property type="protein sequence ID" value="QSS65915.1"/>
    <property type="molecule type" value="Genomic_DNA"/>
</dbReference>
<organism evidence="1 2">
    <name type="scientific">Ajellomyces capsulatus</name>
    <name type="common">Darling's disease fungus</name>
    <name type="synonym">Histoplasma capsulatum</name>
    <dbReference type="NCBI Taxonomy" id="5037"/>
    <lineage>
        <taxon>Eukaryota</taxon>
        <taxon>Fungi</taxon>
        <taxon>Dikarya</taxon>
        <taxon>Ascomycota</taxon>
        <taxon>Pezizomycotina</taxon>
        <taxon>Eurotiomycetes</taxon>
        <taxon>Eurotiomycetidae</taxon>
        <taxon>Onygenales</taxon>
        <taxon>Ajellomycetaceae</taxon>
        <taxon>Histoplasma</taxon>
    </lineage>
</organism>
<dbReference type="AlphaFoldDB" id="A0A8A1MJ59"/>
<evidence type="ECO:0000313" key="1">
    <source>
        <dbReference type="EMBL" id="QSS65915.1"/>
    </source>
</evidence>
<accession>A0A8A1MJ59</accession>
<reference evidence="1" key="1">
    <citation type="submission" date="2021-01" db="EMBL/GenBank/DDBJ databases">
        <title>Chromosome-level genome assembly of a human fungal pathogen reveals clustering of transcriptionally co-regulated genes.</title>
        <authorList>
            <person name="Voorhies M."/>
            <person name="Cohen S."/>
            <person name="Shea T.P."/>
            <person name="Petrus S."/>
            <person name="Munoz J.F."/>
            <person name="Poplawski S."/>
            <person name="Goldman W.E."/>
            <person name="Michael T."/>
            <person name="Cuomo C.A."/>
            <person name="Sil A."/>
            <person name="Beyhan S."/>
        </authorList>
    </citation>
    <scope>NUCLEOTIDE SEQUENCE</scope>
    <source>
        <strain evidence="1">WU24</strain>
    </source>
</reference>
<sequence>MSIEYTWYCSLFQRSLIRAERLFKGLRSEALFPGVPWICGSRTGLHPFEGFDPQHAHAKVPIRSRNFVSWRQSREAKAVECDVEAGPEVHSRGLGLGSKIFIFQGSDSSLRCLSRMGFEPFQNPCRIAYSEEAKRWLMIFFQPNYIAHAPSWYDSKTLDDSTLLTRIVGKRINLIDMDREHFKLELAISVARDGPSRQRQEKLEILRFHRRNETCSITTACTLELRI</sequence>
<dbReference type="Proteomes" id="UP000663671">
    <property type="component" value="Chromosome 3"/>
</dbReference>
<gene>
    <name evidence="1" type="ORF">I7I51_06766</name>
</gene>
<proteinExistence type="predicted"/>
<evidence type="ECO:0000313" key="2">
    <source>
        <dbReference type="Proteomes" id="UP000663671"/>
    </source>
</evidence>
<protein>
    <submittedName>
        <fullName evidence="1">Uncharacterized protein</fullName>
    </submittedName>
</protein>